<proteinExistence type="predicted"/>
<dbReference type="Pfam" id="PF16916">
    <property type="entry name" value="ZT_dimer"/>
    <property type="match status" value="3"/>
</dbReference>
<feature type="transmembrane region" description="Helical" evidence="6">
    <location>
        <begin position="18"/>
        <end position="38"/>
    </location>
</feature>
<sequence length="463" mass="48563">MKATADQSPEFSAPQRTAVFSMIAAAFLVALKLVTGLITGSLALIAEAAHSGTDLVAAILTFFAVRVAGRPADREHPYGHGKAEHLAALAEGAFLVILSLAVVYASVRRLAGSSSHEVDTAWWAFVVLGVVLLVDVSRAVISWRASKRYDSAALAANALHFASDFAGSLAVLVGLVLVSLGVGSADSVAALLVAGLVIAAAASLMRESVGVLMDRSSEETQEIARAAIERAEPTVDLRRLRVRETGGRAFVDAVLAVSPDAAVGQGHAVADNVERALEEALPRSDVTIHIEQGESRDLRERATGAALSVRRVREVHNVRSVVVDGGRIEMSLHAKLPADQTLADAHAIADEIERAVRSAIPQVGRVHVHLEPLDGAGTATAPSSDEIARYEAAIAQAVRDVTGRPPREVGLHLEARGLVAYVSVEVDGSSTLAEAHEVAKHVEARAEAALPVFSEVVVHTEPA</sequence>
<dbReference type="PANTHER" id="PTHR43840:SF15">
    <property type="entry name" value="MITOCHONDRIAL METAL TRANSPORTER 1-RELATED"/>
    <property type="match status" value="1"/>
</dbReference>
<feature type="transmembrane region" description="Helical" evidence="6">
    <location>
        <begin position="122"/>
        <end position="141"/>
    </location>
</feature>
<dbReference type="NCBIfam" id="TIGR01297">
    <property type="entry name" value="CDF"/>
    <property type="match status" value="1"/>
</dbReference>
<protein>
    <submittedName>
        <fullName evidence="9">Unannotated protein</fullName>
    </submittedName>
</protein>
<evidence type="ECO:0000256" key="1">
    <source>
        <dbReference type="ARBA" id="ARBA00004141"/>
    </source>
</evidence>
<accession>A0A6J7IPA4</accession>
<dbReference type="InterPro" id="IPR036837">
    <property type="entry name" value="Cation_efflux_CTD_sf"/>
</dbReference>
<dbReference type="GO" id="GO:0006882">
    <property type="term" value="P:intracellular zinc ion homeostasis"/>
    <property type="evidence" value="ECO:0007669"/>
    <property type="project" value="TreeGrafter"/>
</dbReference>
<dbReference type="AlphaFoldDB" id="A0A6J7IPA4"/>
<dbReference type="GO" id="GO:0015086">
    <property type="term" value="F:cadmium ion transmembrane transporter activity"/>
    <property type="evidence" value="ECO:0007669"/>
    <property type="project" value="TreeGrafter"/>
</dbReference>
<dbReference type="SUPFAM" id="SSF160240">
    <property type="entry name" value="Cation efflux protein cytoplasmic domain-like"/>
    <property type="match status" value="3"/>
</dbReference>
<keyword evidence="4 6" id="KW-1133">Transmembrane helix</keyword>
<evidence type="ECO:0000256" key="6">
    <source>
        <dbReference type="SAM" id="Phobius"/>
    </source>
</evidence>
<organism evidence="9">
    <name type="scientific">freshwater metagenome</name>
    <dbReference type="NCBI Taxonomy" id="449393"/>
    <lineage>
        <taxon>unclassified sequences</taxon>
        <taxon>metagenomes</taxon>
        <taxon>ecological metagenomes</taxon>
    </lineage>
</organism>
<dbReference type="InterPro" id="IPR058533">
    <property type="entry name" value="Cation_efflux_TM"/>
</dbReference>
<dbReference type="InterPro" id="IPR050291">
    <property type="entry name" value="CDF_Transporter"/>
</dbReference>
<evidence type="ECO:0000256" key="5">
    <source>
        <dbReference type="ARBA" id="ARBA00023136"/>
    </source>
</evidence>
<feature type="domain" description="Cation efflux protein cytoplasmic" evidence="8">
    <location>
        <begin position="218"/>
        <end position="292"/>
    </location>
</feature>
<feature type="domain" description="Cation efflux protein cytoplasmic" evidence="8">
    <location>
        <begin position="421"/>
        <end position="462"/>
    </location>
</feature>
<dbReference type="InterPro" id="IPR027469">
    <property type="entry name" value="Cation_efflux_TMD_sf"/>
</dbReference>
<feature type="domain" description="Cation efflux protein cytoplasmic" evidence="8">
    <location>
        <begin position="299"/>
        <end position="372"/>
    </location>
</feature>
<gene>
    <name evidence="9" type="ORF">UFOPK3674_01229</name>
</gene>
<keyword evidence="3 6" id="KW-0812">Transmembrane</keyword>
<feature type="domain" description="Cation efflux protein transmembrane" evidence="7">
    <location>
        <begin position="20"/>
        <end position="213"/>
    </location>
</feature>
<evidence type="ECO:0000256" key="4">
    <source>
        <dbReference type="ARBA" id="ARBA00022989"/>
    </source>
</evidence>
<dbReference type="SUPFAM" id="SSF161111">
    <property type="entry name" value="Cation efflux protein transmembrane domain-like"/>
    <property type="match status" value="1"/>
</dbReference>
<dbReference type="PANTHER" id="PTHR43840">
    <property type="entry name" value="MITOCHONDRIAL METAL TRANSPORTER 1-RELATED"/>
    <property type="match status" value="1"/>
</dbReference>
<dbReference type="Gene3D" id="3.30.70.1350">
    <property type="entry name" value="Cation efflux protein, cytoplasmic domain"/>
    <property type="match status" value="3"/>
</dbReference>
<evidence type="ECO:0000259" key="8">
    <source>
        <dbReference type="Pfam" id="PF16916"/>
    </source>
</evidence>
<comment type="subcellular location">
    <subcellularLocation>
        <location evidence="1">Membrane</location>
        <topology evidence="1">Multi-pass membrane protein</topology>
    </subcellularLocation>
</comment>
<evidence type="ECO:0000256" key="2">
    <source>
        <dbReference type="ARBA" id="ARBA00022448"/>
    </source>
</evidence>
<evidence type="ECO:0000313" key="9">
    <source>
        <dbReference type="EMBL" id="CAB4932084.1"/>
    </source>
</evidence>
<dbReference type="EMBL" id="CAFBMX010000005">
    <property type="protein sequence ID" value="CAB4932084.1"/>
    <property type="molecule type" value="Genomic_DNA"/>
</dbReference>
<dbReference type="GO" id="GO:0015341">
    <property type="term" value="F:zinc efflux antiporter activity"/>
    <property type="evidence" value="ECO:0007669"/>
    <property type="project" value="TreeGrafter"/>
</dbReference>
<dbReference type="GO" id="GO:0005886">
    <property type="term" value="C:plasma membrane"/>
    <property type="evidence" value="ECO:0007669"/>
    <property type="project" value="TreeGrafter"/>
</dbReference>
<dbReference type="InterPro" id="IPR002524">
    <property type="entry name" value="Cation_efflux"/>
</dbReference>
<dbReference type="InterPro" id="IPR027470">
    <property type="entry name" value="Cation_efflux_CTD"/>
</dbReference>
<dbReference type="GO" id="GO:0015093">
    <property type="term" value="F:ferrous iron transmembrane transporter activity"/>
    <property type="evidence" value="ECO:0007669"/>
    <property type="project" value="TreeGrafter"/>
</dbReference>
<feature type="transmembrane region" description="Helical" evidence="6">
    <location>
        <begin position="161"/>
        <end position="182"/>
    </location>
</feature>
<keyword evidence="2" id="KW-0813">Transport</keyword>
<keyword evidence="5 6" id="KW-0472">Membrane</keyword>
<feature type="transmembrane region" description="Helical" evidence="6">
    <location>
        <begin position="188"/>
        <end position="205"/>
    </location>
</feature>
<evidence type="ECO:0000259" key="7">
    <source>
        <dbReference type="Pfam" id="PF01545"/>
    </source>
</evidence>
<feature type="transmembrane region" description="Helical" evidence="6">
    <location>
        <begin position="86"/>
        <end position="107"/>
    </location>
</feature>
<dbReference type="Gene3D" id="1.20.1510.10">
    <property type="entry name" value="Cation efflux protein transmembrane domain"/>
    <property type="match status" value="1"/>
</dbReference>
<feature type="transmembrane region" description="Helical" evidence="6">
    <location>
        <begin position="44"/>
        <end position="65"/>
    </location>
</feature>
<name>A0A6J7IPA4_9ZZZZ</name>
<dbReference type="Pfam" id="PF01545">
    <property type="entry name" value="Cation_efflux"/>
    <property type="match status" value="1"/>
</dbReference>
<reference evidence="9" key="1">
    <citation type="submission" date="2020-05" db="EMBL/GenBank/DDBJ databases">
        <authorList>
            <person name="Chiriac C."/>
            <person name="Salcher M."/>
            <person name="Ghai R."/>
            <person name="Kavagutti S V."/>
        </authorList>
    </citation>
    <scope>NUCLEOTIDE SEQUENCE</scope>
</reference>
<evidence type="ECO:0000256" key="3">
    <source>
        <dbReference type="ARBA" id="ARBA00022692"/>
    </source>
</evidence>